<evidence type="ECO:0000256" key="2">
    <source>
        <dbReference type="RuleBase" id="RU003457"/>
    </source>
</evidence>
<dbReference type="InterPro" id="IPR011051">
    <property type="entry name" value="RmlC_Cupin_sf"/>
</dbReference>
<dbReference type="PANTHER" id="PTHR43212:SF3">
    <property type="entry name" value="QUERCETIN 2,3-DIOXYGENASE"/>
    <property type="match status" value="1"/>
</dbReference>
<dbReference type="Proteomes" id="UP001165367">
    <property type="component" value="Unassembled WGS sequence"/>
</dbReference>
<dbReference type="InterPro" id="IPR012093">
    <property type="entry name" value="Pirin"/>
</dbReference>
<dbReference type="RefSeq" id="WP_237875537.1">
    <property type="nucleotide sequence ID" value="NZ_JAKLTR010000016.1"/>
</dbReference>
<evidence type="ECO:0000313" key="5">
    <source>
        <dbReference type="Proteomes" id="UP001165367"/>
    </source>
</evidence>
<reference evidence="4" key="1">
    <citation type="submission" date="2022-01" db="EMBL/GenBank/DDBJ databases">
        <authorList>
            <person name="Jo J.-H."/>
            <person name="Im W.-T."/>
        </authorList>
    </citation>
    <scope>NUCLEOTIDE SEQUENCE</scope>
    <source>
        <strain evidence="4">NA20</strain>
    </source>
</reference>
<dbReference type="InterPro" id="IPR014710">
    <property type="entry name" value="RmlC-like_jellyroll"/>
</dbReference>
<dbReference type="Pfam" id="PF02678">
    <property type="entry name" value="Pirin"/>
    <property type="match status" value="1"/>
</dbReference>
<dbReference type="PANTHER" id="PTHR43212">
    <property type="entry name" value="QUERCETIN 2,3-DIOXYGENASE"/>
    <property type="match status" value="1"/>
</dbReference>
<organism evidence="4 5">
    <name type="scientific">Terrimonas ginsenosidimutans</name>
    <dbReference type="NCBI Taxonomy" id="2908004"/>
    <lineage>
        <taxon>Bacteria</taxon>
        <taxon>Pseudomonadati</taxon>
        <taxon>Bacteroidota</taxon>
        <taxon>Chitinophagia</taxon>
        <taxon>Chitinophagales</taxon>
        <taxon>Chitinophagaceae</taxon>
        <taxon>Terrimonas</taxon>
    </lineage>
</organism>
<protein>
    <submittedName>
        <fullName evidence="4">Pirin family protein</fullName>
    </submittedName>
</protein>
<evidence type="ECO:0000313" key="4">
    <source>
        <dbReference type="EMBL" id="MCG2617000.1"/>
    </source>
</evidence>
<comment type="caution">
    <text evidence="4">The sequence shown here is derived from an EMBL/GenBank/DDBJ whole genome shotgun (WGS) entry which is preliminary data.</text>
</comment>
<evidence type="ECO:0000256" key="1">
    <source>
        <dbReference type="ARBA" id="ARBA00008416"/>
    </source>
</evidence>
<sequence>MLQKISNSAFKGHGPIQVLYPGLSMADNDSGIGSIGRIDHAHFEGKFHIAMHPHINDEILSYFRTGKVRHLDSEGFSETIGGKRLMLMKAGRRFYHEEDIDGEAEAQEGLQIFIRPGEKDLEPKVLFEDLDELYSENEWRLLASPEPASELQFSSKTWIYDIKLHKEVVVPLPSLPAKDLTGLLYVFNGSVLVNQTVGLNKKEAIIFRQEELSIHGDTDTELVLFLTDETASIFKRGMYSGNQVH</sequence>
<gene>
    <name evidence="4" type="ORF">LZZ85_22080</name>
</gene>
<dbReference type="EMBL" id="JAKLTR010000016">
    <property type="protein sequence ID" value="MCG2617000.1"/>
    <property type="molecule type" value="Genomic_DNA"/>
</dbReference>
<dbReference type="InterPro" id="IPR003829">
    <property type="entry name" value="Pirin_N_dom"/>
</dbReference>
<comment type="similarity">
    <text evidence="1 2">Belongs to the pirin family.</text>
</comment>
<accession>A0ABS9KXF3</accession>
<name>A0ABS9KXF3_9BACT</name>
<keyword evidence="5" id="KW-1185">Reference proteome</keyword>
<evidence type="ECO:0000259" key="3">
    <source>
        <dbReference type="Pfam" id="PF02678"/>
    </source>
</evidence>
<feature type="domain" description="Pirin N-terminal" evidence="3">
    <location>
        <begin position="48"/>
        <end position="114"/>
    </location>
</feature>
<dbReference type="SUPFAM" id="SSF51182">
    <property type="entry name" value="RmlC-like cupins"/>
    <property type="match status" value="1"/>
</dbReference>
<dbReference type="Gene3D" id="2.60.120.10">
    <property type="entry name" value="Jelly Rolls"/>
    <property type="match status" value="2"/>
</dbReference>
<proteinExistence type="inferred from homology"/>